<keyword evidence="3" id="KW-1185">Reference proteome</keyword>
<evidence type="ECO:0000313" key="3">
    <source>
        <dbReference type="Proteomes" id="UP001159363"/>
    </source>
</evidence>
<reference evidence="2 3" key="1">
    <citation type="submission" date="2023-02" db="EMBL/GenBank/DDBJ databases">
        <title>LHISI_Scaffold_Assembly.</title>
        <authorList>
            <person name="Stuart O.P."/>
            <person name="Cleave R."/>
            <person name="Magrath M.J.L."/>
            <person name="Mikheyev A.S."/>
        </authorList>
    </citation>
    <scope>NUCLEOTIDE SEQUENCE [LARGE SCALE GENOMIC DNA]</scope>
    <source>
        <strain evidence="2">Daus_M_001</strain>
        <tissue evidence="2">Leg muscle</tissue>
    </source>
</reference>
<organism evidence="2 3">
    <name type="scientific">Dryococelus australis</name>
    <dbReference type="NCBI Taxonomy" id="614101"/>
    <lineage>
        <taxon>Eukaryota</taxon>
        <taxon>Metazoa</taxon>
        <taxon>Ecdysozoa</taxon>
        <taxon>Arthropoda</taxon>
        <taxon>Hexapoda</taxon>
        <taxon>Insecta</taxon>
        <taxon>Pterygota</taxon>
        <taxon>Neoptera</taxon>
        <taxon>Polyneoptera</taxon>
        <taxon>Phasmatodea</taxon>
        <taxon>Verophasmatodea</taxon>
        <taxon>Anareolatae</taxon>
        <taxon>Phasmatidae</taxon>
        <taxon>Eurycanthinae</taxon>
        <taxon>Dryococelus</taxon>
    </lineage>
</organism>
<evidence type="ECO:0000256" key="1">
    <source>
        <dbReference type="SAM" id="MobiDB-lite"/>
    </source>
</evidence>
<protein>
    <submittedName>
        <fullName evidence="2">Uncharacterized protein</fullName>
    </submittedName>
</protein>
<proteinExistence type="predicted"/>
<name>A0ABQ9ILV1_9NEOP</name>
<feature type="compositionally biased region" description="Polar residues" evidence="1">
    <location>
        <begin position="323"/>
        <end position="335"/>
    </location>
</feature>
<evidence type="ECO:0000313" key="2">
    <source>
        <dbReference type="EMBL" id="KAJ8897649.1"/>
    </source>
</evidence>
<feature type="region of interest" description="Disordered" evidence="1">
    <location>
        <begin position="631"/>
        <end position="666"/>
    </location>
</feature>
<dbReference type="EMBL" id="JARBHB010000001">
    <property type="protein sequence ID" value="KAJ8897649.1"/>
    <property type="molecule type" value="Genomic_DNA"/>
</dbReference>
<gene>
    <name evidence="2" type="ORF">PR048_002998</name>
</gene>
<feature type="region of interest" description="Disordered" evidence="1">
    <location>
        <begin position="243"/>
        <end position="264"/>
    </location>
</feature>
<dbReference type="Proteomes" id="UP001159363">
    <property type="component" value="Chromosome 1"/>
</dbReference>
<accession>A0ABQ9ILV1</accession>
<sequence>MTGAVQAGITAAMTDLAQALVVASEKCPMRGYNRAEAITYNIVVPSEDAEKAVEEVKLPFIPQSLAAYTSGMASLTNQRLETYSPAGRSFNGEHFAKCSSQPVTRPVPRVSGQPIRRLEFPSRMRGPDQWSGQHSASVCIECERLSADFLHIIIIGYSRGRGGVVVRLLASHLGEQGSITSGVVPGFLCVVIVLDGSAGRRFSWGSPVFPVLAFRRCSILTSIALIGSQDHAPMSVIEVSIEQRRNEGPGEAGDPREDPQTNGIVRHDSHMRESGVTRPGIEPGSPWWEVSRVTAQPPWPLCSGAGMIGGGKRKIPEKIRRPTASSGTIPTSENPVTRPGIEPGSPWRETSVLIAQPPWPPMASGNLPYGRYTRSNVAFNTGRSFTFLSPHPPPPHHNKVFLISWMMARTKFKNSARTLTHWRIAWTHAVAHSTQAGPGDIQNVHKSDETEVRASSRSCSHVTMISRSHLVILVAWELDELHVSRAHRCVEHALYESVMNRMISGIYSTGNSSVFGETEPLCCNILLILAVNLLASHQREPRSIPGRVTPGFSHVVIVPDDAFGRRVFSGISRSPALLFRRYSILTPVTLIGSQMFVVQTTPEGSSVETGDPEKTCLPVASSCTIPTCENPGVTRPRIEPGSHWGEASRLTAQPPRPPKCTVSGTA</sequence>
<comment type="caution">
    <text evidence="2">The sequence shown here is derived from an EMBL/GenBank/DDBJ whole genome shotgun (WGS) entry which is preliminary data.</text>
</comment>
<feature type="region of interest" description="Disordered" evidence="1">
    <location>
        <begin position="320"/>
        <end position="346"/>
    </location>
</feature>
<feature type="non-terminal residue" evidence="2">
    <location>
        <position position="666"/>
    </location>
</feature>